<evidence type="ECO:0008006" key="3">
    <source>
        <dbReference type="Google" id="ProtNLM"/>
    </source>
</evidence>
<evidence type="ECO:0000313" key="1">
    <source>
        <dbReference type="EMBL" id="EPR38859.1"/>
    </source>
</evidence>
<name>S7UXC7_DESML</name>
<proteinExistence type="predicted"/>
<accession>S7UXC7</accession>
<evidence type="ECO:0000313" key="2">
    <source>
        <dbReference type="Proteomes" id="UP000014977"/>
    </source>
</evidence>
<dbReference type="AlphaFoldDB" id="S7UXC7"/>
<gene>
    <name evidence="1" type="ORF">dsmv_0269</name>
</gene>
<keyword evidence="2" id="KW-1185">Reference proteome</keyword>
<dbReference type="Proteomes" id="UP000014977">
    <property type="component" value="Unassembled WGS sequence"/>
</dbReference>
<dbReference type="eggNOG" id="COG3385">
    <property type="taxonomic scope" value="Bacteria"/>
</dbReference>
<sequence>MLNCFEKAKTKIKNTIFESRMDSAFFNQDILSMLSGNKIKFTASVPFERFTELKKMIEECKCWLTLLLLAHVQKGRPPGNSKNWTRYGTD</sequence>
<reference evidence="1 2" key="1">
    <citation type="journal article" date="2013" name="Genome Announc.">
        <title>Draft genome sequences for three mercury-methylating, sulfate-reducing bacteria.</title>
        <authorList>
            <person name="Brown S.D."/>
            <person name="Hurt R.A.Jr."/>
            <person name="Gilmour C.C."/>
            <person name="Elias D.A."/>
        </authorList>
    </citation>
    <scope>NUCLEOTIDE SEQUENCE [LARGE SCALE GENOMIC DNA]</scope>
    <source>
        <strain evidence="1 2">DSM 2059</strain>
    </source>
</reference>
<dbReference type="EMBL" id="ATHJ01000094">
    <property type="protein sequence ID" value="EPR38859.1"/>
    <property type="molecule type" value="Genomic_DNA"/>
</dbReference>
<protein>
    <recommendedName>
        <fullName evidence="3">Transposase DDE domain-containing protein</fullName>
    </recommendedName>
</protein>
<organism evidence="1 2">
    <name type="scientific">Desulfococcus multivorans DSM 2059</name>
    <dbReference type="NCBI Taxonomy" id="1121405"/>
    <lineage>
        <taxon>Bacteria</taxon>
        <taxon>Pseudomonadati</taxon>
        <taxon>Thermodesulfobacteriota</taxon>
        <taxon>Desulfobacteria</taxon>
        <taxon>Desulfobacterales</taxon>
        <taxon>Desulfococcaceae</taxon>
        <taxon>Desulfococcus</taxon>
    </lineage>
</organism>
<comment type="caution">
    <text evidence="1">The sequence shown here is derived from an EMBL/GenBank/DDBJ whole genome shotgun (WGS) entry which is preliminary data.</text>
</comment>